<feature type="transmembrane region" description="Helical" evidence="2">
    <location>
        <begin position="159"/>
        <end position="177"/>
    </location>
</feature>
<evidence type="ECO:0000313" key="3">
    <source>
        <dbReference type="EMBL" id="SFZ98347.1"/>
    </source>
</evidence>
<sequence>MVKFFIIMGLFAHSLFAQMVTHKMILSAYTDVDVATKSLHKARALFKQEDQLKRIKQVNHLRLEMEILEPYTMVVLKPIATIELQNRLHLLLQSSFPQAFITAETQKSRYTRIPDVKKTVAKEQKLLKTEKHLPTLKENTIKQSNEKIKSYWNHLSSEWVALLLLAFAGLLLVARSARQMSKIKSLQEEMVKYQNRVEHEVLDMEKEHV</sequence>
<evidence type="ECO:0000256" key="1">
    <source>
        <dbReference type="SAM" id="Coils"/>
    </source>
</evidence>
<evidence type="ECO:0000256" key="2">
    <source>
        <dbReference type="SAM" id="Phobius"/>
    </source>
</evidence>
<gene>
    <name evidence="3" type="ORF">MNB_SV-5-1600</name>
</gene>
<dbReference type="AlphaFoldDB" id="A0A1W1EE59"/>
<keyword evidence="1" id="KW-0175">Coiled coil</keyword>
<keyword evidence="2" id="KW-0472">Membrane</keyword>
<keyword evidence="2" id="KW-1133">Transmembrane helix</keyword>
<organism evidence="3">
    <name type="scientific">hydrothermal vent metagenome</name>
    <dbReference type="NCBI Taxonomy" id="652676"/>
    <lineage>
        <taxon>unclassified sequences</taxon>
        <taxon>metagenomes</taxon>
        <taxon>ecological metagenomes</taxon>
    </lineage>
</organism>
<keyword evidence="2" id="KW-0812">Transmembrane</keyword>
<proteinExistence type="predicted"/>
<reference evidence="3" key="1">
    <citation type="submission" date="2016-10" db="EMBL/GenBank/DDBJ databases">
        <authorList>
            <person name="de Groot N.N."/>
        </authorList>
    </citation>
    <scope>NUCLEOTIDE SEQUENCE</scope>
</reference>
<protein>
    <submittedName>
        <fullName evidence="3">Uncharacterized protein</fullName>
    </submittedName>
</protein>
<accession>A0A1W1EE59</accession>
<dbReference type="EMBL" id="FPKX01000046">
    <property type="protein sequence ID" value="SFZ98347.1"/>
    <property type="molecule type" value="Genomic_DNA"/>
</dbReference>
<feature type="coiled-coil region" evidence="1">
    <location>
        <begin position="176"/>
        <end position="203"/>
    </location>
</feature>
<name>A0A1W1EE59_9ZZZZ</name>